<feature type="region of interest" description="Disordered" evidence="2">
    <location>
        <begin position="835"/>
        <end position="857"/>
    </location>
</feature>
<evidence type="ECO:0000256" key="1">
    <source>
        <dbReference type="SAM" id="Coils"/>
    </source>
</evidence>
<keyword evidence="4" id="KW-1185">Reference proteome</keyword>
<feature type="compositionally biased region" description="Low complexity" evidence="2">
    <location>
        <begin position="970"/>
        <end position="980"/>
    </location>
</feature>
<feature type="compositionally biased region" description="Low complexity" evidence="2">
    <location>
        <begin position="916"/>
        <end position="927"/>
    </location>
</feature>
<feature type="region of interest" description="Disordered" evidence="2">
    <location>
        <begin position="1"/>
        <end position="27"/>
    </location>
</feature>
<accession>A0A9W7FLK0</accession>
<gene>
    <name evidence="3" type="ORF">TrVE_jg1121</name>
</gene>
<feature type="coiled-coil region" evidence="1">
    <location>
        <begin position="119"/>
        <end position="223"/>
    </location>
</feature>
<feature type="region of interest" description="Disordered" evidence="2">
    <location>
        <begin position="952"/>
        <end position="1041"/>
    </location>
</feature>
<feature type="compositionally biased region" description="Gly residues" evidence="2">
    <location>
        <begin position="958"/>
        <end position="969"/>
    </location>
</feature>
<evidence type="ECO:0000313" key="4">
    <source>
        <dbReference type="Proteomes" id="UP001165160"/>
    </source>
</evidence>
<sequence>MSREPTPSFSVEGAALNAWETSDAGNEENVNAGAKAVAERTLLDLKKQLASSATALKQAKKMISSLRSEKKALKEKNDKLTGQNTQVLASLESTKQDALAISSSLNDIQTQSNKTKNDKDVMNIQLKDARKRLDESKEMLVRTKDDNAVLRFDMREMKKERDELLEAKKVMVTQLEQLRETTQPNAELVKELSMKKREMSGQMAALESELRTSRNEAAELRQEMLVKTETASVLSAQITAIQKKGTVVSHSDMQRYQMLETDLAKVSSRYSDLERSLDAHNEMLREESGKVEKMREDNEALRREREGLKRTVEGLEGEVKEHKRRNRDIEEELRLLTGRKTKRIRGPPFSKNTEELADDILKVQNDKTVKSTLGRLVTTNSATNSSLRQTLKKNKSLEGTIKMLSDKVNYLMLEQRDARAKMARSHIKRNEIGRMLDSQRKQNGELHKRLGELFDRGREGGSDSGINVSGGAAQSQFYDVRTVLERSIFNYHVKKQKEVPDRVVEPTKPFELVYIDGNDASTSTLLYGGKGAGYYDLRIRQGMSESVRTKCNDIVRRYQVKNFIKTVSVEVAERLLNVLNFSYNVEKEAASMCSELRSDLLGACGVIDELKKSLVKGGERLEGEREGKMKSVMKFVQEGFDSTTATTLRLSSSYLDDETFNSVCSQILTSDPSCKPAAINQELPEGGCVEAIIAKDNFLTDLSCDSLTDVLKNSQILKMIDLRGNCISNSGISALKSAALANITIEKVESRKDGVIVCTRDVDFDGGNLVIDVRNNDEGREDEAAALLDRGVIEVLVEGLEEIRMRCRNEKNGVGVVAGGGKRAKGGRRKVGGRIGGFRKTVGGSRSGSSSSRNRGVKKVGGFGNDFIDYALTEPPSHMPLVKTSAFLTQGADVLIGKETGGKGGEKWAKKDGEDSVAMSAAAASDAPPGERELGNLLEKKIKLMERRAKAKKQQQQVGGGLGGSGGGQRRWASSSGGSRIAPGGRVRARPKSAGVTSKTIFGGGGGGGGSGIRRPPKSTLRGGGGGRPKSAVLRRLPFGR</sequence>
<feature type="region of interest" description="Disordered" evidence="2">
    <location>
        <begin position="898"/>
        <end position="932"/>
    </location>
</feature>
<dbReference type="Proteomes" id="UP001165160">
    <property type="component" value="Unassembled WGS sequence"/>
</dbReference>
<proteinExistence type="predicted"/>
<organism evidence="3 4">
    <name type="scientific">Triparma verrucosa</name>
    <dbReference type="NCBI Taxonomy" id="1606542"/>
    <lineage>
        <taxon>Eukaryota</taxon>
        <taxon>Sar</taxon>
        <taxon>Stramenopiles</taxon>
        <taxon>Ochrophyta</taxon>
        <taxon>Bolidophyceae</taxon>
        <taxon>Parmales</taxon>
        <taxon>Triparmaceae</taxon>
        <taxon>Triparma</taxon>
    </lineage>
</organism>
<dbReference type="AlphaFoldDB" id="A0A9W7FLK0"/>
<feature type="compositionally biased region" description="Gly residues" evidence="2">
    <location>
        <begin position="1002"/>
        <end position="1012"/>
    </location>
</feature>
<comment type="caution">
    <text evidence="3">The sequence shown here is derived from an EMBL/GenBank/DDBJ whole genome shotgun (WGS) entry which is preliminary data.</text>
</comment>
<protein>
    <submittedName>
        <fullName evidence="3">Uncharacterized protein</fullName>
    </submittedName>
</protein>
<feature type="compositionally biased region" description="Basic and acidic residues" evidence="2">
    <location>
        <begin position="900"/>
        <end position="914"/>
    </location>
</feature>
<dbReference type="Gene3D" id="3.80.10.10">
    <property type="entry name" value="Ribonuclease Inhibitor"/>
    <property type="match status" value="1"/>
</dbReference>
<dbReference type="InterPro" id="IPR032675">
    <property type="entry name" value="LRR_dom_sf"/>
</dbReference>
<feature type="coiled-coil region" evidence="1">
    <location>
        <begin position="56"/>
        <end position="83"/>
    </location>
</feature>
<reference evidence="4" key="1">
    <citation type="journal article" date="2023" name="Commun. Biol.">
        <title>Genome analysis of Parmales, the sister group of diatoms, reveals the evolutionary specialization of diatoms from phago-mixotrophs to photoautotrophs.</title>
        <authorList>
            <person name="Ban H."/>
            <person name="Sato S."/>
            <person name="Yoshikawa S."/>
            <person name="Yamada K."/>
            <person name="Nakamura Y."/>
            <person name="Ichinomiya M."/>
            <person name="Sato N."/>
            <person name="Blanc-Mathieu R."/>
            <person name="Endo H."/>
            <person name="Kuwata A."/>
            <person name="Ogata H."/>
        </authorList>
    </citation>
    <scope>NUCLEOTIDE SEQUENCE [LARGE SCALE GENOMIC DNA]</scope>
    <source>
        <strain evidence="4">NIES 3699</strain>
    </source>
</reference>
<feature type="coiled-coil region" evidence="1">
    <location>
        <begin position="256"/>
        <end position="339"/>
    </location>
</feature>
<name>A0A9W7FLK0_9STRA</name>
<dbReference type="SUPFAM" id="SSF52047">
    <property type="entry name" value="RNI-like"/>
    <property type="match status" value="1"/>
</dbReference>
<evidence type="ECO:0000256" key="2">
    <source>
        <dbReference type="SAM" id="MobiDB-lite"/>
    </source>
</evidence>
<feature type="compositionally biased region" description="Low complexity" evidence="2">
    <location>
        <begin position="838"/>
        <end position="854"/>
    </location>
</feature>
<keyword evidence="1" id="KW-0175">Coiled coil</keyword>
<evidence type="ECO:0000313" key="3">
    <source>
        <dbReference type="EMBL" id="GMI14216.1"/>
    </source>
</evidence>
<dbReference type="EMBL" id="BRXX01000493">
    <property type="protein sequence ID" value="GMI14216.1"/>
    <property type="molecule type" value="Genomic_DNA"/>
</dbReference>